<evidence type="ECO:0000313" key="2">
    <source>
        <dbReference type="Proteomes" id="UP000664940"/>
    </source>
</evidence>
<dbReference type="EMBL" id="JABVXQ010000016">
    <property type="protein sequence ID" value="KAF6073434.1"/>
    <property type="molecule type" value="Genomic_DNA"/>
</dbReference>
<sequence length="185" mass="20214">MVCTTQTHTHTCARAKTRTHTHSSENRDVVLPAHQLHHLPIRLNIFSLSQEMKGHDSDPSPAPLLRPPASCDHLSNLNFNPVSSLAPLPCPSHMPKTPYSKRTFFPNHRSFPRLPFTLPPSFTLEGDTHRLRPPPSAAPPALPCAAAFATAPTEWLSRALGVSVSSTFSPGPATHFLWVTPFSPG</sequence>
<protein>
    <submittedName>
        <fullName evidence="1">Uncharacterized protein</fullName>
    </submittedName>
</protein>
<gene>
    <name evidence="1" type="ORF">HJG60_009558</name>
</gene>
<proteinExistence type="predicted"/>
<dbReference type="AlphaFoldDB" id="A0A833YCG9"/>
<reference evidence="1 2" key="1">
    <citation type="journal article" date="2020" name="Nature">
        <title>Six reference-quality genomes reveal evolution of bat adaptations.</title>
        <authorList>
            <person name="Jebb D."/>
            <person name="Huang Z."/>
            <person name="Pippel M."/>
            <person name="Hughes G.M."/>
            <person name="Lavrichenko K."/>
            <person name="Devanna P."/>
            <person name="Winkler S."/>
            <person name="Jermiin L.S."/>
            <person name="Skirmuntt E.C."/>
            <person name="Katzourakis A."/>
            <person name="Burkitt-Gray L."/>
            <person name="Ray D.A."/>
            <person name="Sullivan K.A.M."/>
            <person name="Roscito J.G."/>
            <person name="Kirilenko B.M."/>
            <person name="Davalos L.M."/>
            <person name="Corthals A.P."/>
            <person name="Power M.L."/>
            <person name="Jones G."/>
            <person name="Ransome R.D."/>
            <person name="Dechmann D.K.N."/>
            <person name="Locatelli A.G."/>
            <person name="Puechmaille S.J."/>
            <person name="Fedrigo O."/>
            <person name="Jarvis E.D."/>
            <person name="Hiller M."/>
            <person name="Vernes S.C."/>
            <person name="Myers E.W."/>
            <person name="Teeling E.C."/>
        </authorList>
    </citation>
    <scope>NUCLEOTIDE SEQUENCE [LARGE SCALE GENOMIC DNA]</scope>
    <source>
        <strain evidence="1">Bat1K_MPI-CBG_1</strain>
    </source>
</reference>
<organism evidence="1 2">
    <name type="scientific">Phyllostomus discolor</name>
    <name type="common">pale spear-nosed bat</name>
    <dbReference type="NCBI Taxonomy" id="89673"/>
    <lineage>
        <taxon>Eukaryota</taxon>
        <taxon>Metazoa</taxon>
        <taxon>Chordata</taxon>
        <taxon>Craniata</taxon>
        <taxon>Vertebrata</taxon>
        <taxon>Euteleostomi</taxon>
        <taxon>Mammalia</taxon>
        <taxon>Eutheria</taxon>
        <taxon>Laurasiatheria</taxon>
        <taxon>Chiroptera</taxon>
        <taxon>Yangochiroptera</taxon>
        <taxon>Phyllostomidae</taxon>
        <taxon>Phyllostominae</taxon>
        <taxon>Phyllostomus</taxon>
    </lineage>
</organism>
<comment type="caution">
    <text evidence="1">The sequence shown here is derived from an EMBL/GenBank/DDBJ whole genome shotgun (WGS) entry which is preliminary data.</text>
</comment>
<accession>A0A833YCG9</accession>
<dbReference type="Proteomes" id="UP000664940">
    <property type="component" value="Unassembled WGS sequence"/>
</dbReference>
<evidence type="ECO:0000313" key="1">
    <source>
        <dbReference type="EMBL" id="KAF6073434.1"/>
    </source>
</evidence>
<name>A0A833YCG9_9CHIR</name>